<dbReference type="InterPro" id="IPR050277">
    <property type="entry name" value="Sodium:Solute_Symporter"/>
</dbReference>
<feature type="transmembrane region" description="Helical" evidence="14">
    <location>
        <begin position="45"/>
        <end position="67"/>
    </location>
</feature>
<dbReference type="Pfam" id="PF00474">
    <property type="entry name" value="SSF"/>
    <property type="match status" value="1"/>
</dbReference>
<evidence type="ECO:0000256" key="14">
    <source>
        <dbReference type="SAM" id="Phobius"/>
    </source>
</evidence>
<dbReference type="PROSITE" id="PS50283">
    <property type="entry name" value="NA_SOLUT_SYMP_3"/>
    <property type="match status" value="1"/>
</dbReference>
<dbReference type="GO" id="GO:0015824">
    <property type="term" value="P:proline transport"/>
    <property type="evidence" value="ECO:0007669"/>
    <property type="project" value="TreeGrafter"/>
</dbReference>
<evidence type="ECO:0000256" key="9">
    <source>
        <dbReference type="ARBA" id="ARBA00023065"/>
    </source>
</evidence>
<feature type="transmembrane region" description="Helical" evidence="14">
    <location>
        <begin position="284"/>
        <end position="302"/>
    </location>
</feature>
<keyword evidence="8" id="KW-0915">Sodium</keyword>
<feature type="transmembrane region" description="Helical" evidence="14">
    <location>
        <begin position="493"/>
        <end position="510"/>
    </location>
</feature>
<dbReference type="GO" id="GO:0005886">
    <property type="term" value="C:plasma membrane"/>
    <property type="evidence" value="ECO:0007669"/>
    <property type="project" value="UniProtKB-SubCell"/>
</dbReference>
<keyword evidence="11" id="KW-0739">Sodium transport</keyword>
<evidence type="ECO:0000256" key="4">
    <source>
        <dbReference type="ARBA" id="ARBA00022475"/>
    </source>
</evidence>
<protein>
    <submittedName>
        <fullName evidence="15">Sodium:solute symporter</fullName>
    </submittedName>
</protein>
<accession>A0A0A5G0D0</accession>
<keyword evidence="3" id="KW-0813">Transport</keyword>
<feature type="transmembrane region" description="Helical" evidence="14">
    <location>
        <begin position="185"/>
        <end position="206"/>
    </location>
</feature>
<keyword evidence="6" id="KW-0769">Symport</keyword>
<dbReference type="eggNOG" id="COG0591">
    <property type="taxonomic scope" value="Bacteria"/>
</dbReference>
<keyword evidence="9" id="KW-0406">Ion transport</keyword>
<evidence type="ECO:0000256" key="10">
    <source>
        <dbReference type="ARBA" id="ARBA00023136"/>
    </source>
</evidence>
<feature type="transmembrane region" description="Helical" evidence="14">
    <location>
        <begin position="155"/>
        <end position="173"/>
    </location>
</feature>
<keyword evidence="4" id="KW-1003">Cell membrane</keyword>
<evidence type="ECO:0000256" key="2">
    <source>
        <dbReference type="ARBA" id="ARBA00006434"/>
    </source>
</evidence>
<evidence type="ECO:0000313" key="16">
    <source>
        <dbReference type="Proteomes" id="UP000030401"/>
    </source>
</evidence>
<keyword evidence="5 14" id="KW-0812">Transmembrane</keyword>
<comment type="subcellular location">
    <subcellularLocation>
        <location evidence="1">Cell membrane</location>
        <topology evidence="1">Multi-pass membrane protein</topology>
    </subcellularLocation>
</comment>
<feature type="transmembrane region" description="Helical" evidence="14">
    <location>
        <begin position="340"/>
        <end position="368"/>
    </location>
</feature>
<name>A0A0A5G0D0_9BACI</name>
<dbReference type="Proteomes" id="UP000030401">
    <property type="component" value="Unassembled WGS sequence"/>
</dbReference>
<comment type="catalytic activity">
    <reaction evidence="12">
        <text>L-proline(in) + Na(+)(in) = L-proline(out) + Na(+)(out)</text>
        <dbReference type="Rhea" id="RHEA:28967"/>
        <dbReference type="ChEBI" id="CHEBI:29101"/>
        <dbReference type="ChEBI" id="CHEBI:60039"/>
    </reaction>
</comment>
<evidence type="ECO:0000256" key="6">
    <source>
        <dbReference type="ARBA" id="ARBA00022847"/>
    </source>
</evidence>
<keyword evidence="7 14" id="KW-1133">Transmembrane helix</keyword>
<dbReference type="PANTHER" id="PTHR48086:SF3">
    <property type="entry name" value="SODIUM_PROLINE SYMPORTER"/>
    <property type="match status" value="1"/>
</dbReference>
<dbReference type="RefSeq" id="WP_036836205.1">
    <property type="nucleotide sequence ID" value="NZ_AVPG01000036.1"/>
</dbReference>
<feature type="transmembrane region" description="Helical" evidence="14">
    <location>
        <begin position="389"/>
        <end position="411"/>
    </location>
</feature>
<evidence type="ECO:0000256" key="1">
    <source>
        <dbReference type="ARBA" id="ARBA00004651"/>
    </source>
</evidence>
<evidence type="ECO:0000256" key="13">
    <source>
        <dbReference type="RuleBase" id="RU362091"/>
    </source>
</evidence>
<dbReference type="EMBL" id="AVPG01000036">
    <property type="protein sequence ID" value="KGX84548.1"/>
    <property type="molecule type" value="Genomic_DNA"/>
</dbReference>
<dbReference type="GO" id="GO:0015193">
    <property type="term" value="F:L-proline transmembrane transporter activity"/>
    <property type="evidence" value="ECO:0007669"/>
    <property type="project" value="TreeGrafter"/>
</dbReference>
<gene>
    <name evidence="15" type="ORF">N784_13240</name>
</gene>
<evidence type="ECO:0000256" key="3">
    <source>
        <dbReference type="ARBA" id="ARBA00022448"/>
    </source>
</evidence>
<feature type="transmembrane region" description="Helical" evidence="14">
    <location>
        <begin position="121"/>
        <end position="143"/>
    </location>
</feature>
<comment type="similarity">
    <text evidence="2 13">Belongs to the sodium:solute symporter (SSF) (TC 2.A.21) family.</text>
</comment>
<dbReference type="GO" id="GO:0005298">
    <property type="term" value="F:proline:sodium symporter activity"/>
    <property type="evidence" value="ECO:0007669"/>
    <property type="project" value="TreeGrafter"/>
</dbReference>
<dbReference type="Gene3D" id="1.20.1730.10">
    <property type="entry name" value="Sodium/glucose cotransporter"/>
    <property type="match status" value="1"/>
</dbReference>
<dbReference type="PANTHER" id="PTHR48086">
    <property type="entry name" value="SODIUM/PROLINE SYMPORTER-RELATED"/>
    <property type="match status" value="1"/>
</dbReference>
<feature type="transmembrane region" description="Helical" evidence="14">
    <location>
        <begin position="245"/>
        <end position="263"/>
    </location>
</feature>
<feature type="transmembrane region" description="Helical" evidence="14">
    <location>
        <begin position="6"/>
        <end position="25"/>
    </location>
</feature>
<feature type="transmembrane region" description="Helical" evidence="14">
    <location>
        <begin position="417"/>
        <end position="437"/>
    </location>
</feature>
<evidence type="ECO:0000256" key="12">
    <source>
        <dbReference type="ARBA" id="ARBA00033708"/>
    </source>
</evidence>
<sequence length="532" mass="57700">MNVSILIPLLLVYIAIMSWLAYYGYKKTVTQEDYLVGGRSTNPVIMALSYGATFISTSAMVGFGGVASVFGMGLLWLAFLNIVLGIFVAFAIFGKRIRKMSLHLNANTFSTFLGKHYDSKFITIFSGIMIFIFMPAYTSIVLIGGGRFVQESLSLNFNVALLLIAFIVSLYVISGGIKAVMYTDAFGAIIMLLGMVVFLFLTYYAVGGVVDGHRALSALNNMVPKELAADGHNGWLSFPDVGSPMWWTLVSTLIMGVGIGVLAQPQLVMRSMTVESDKSLYRSVIVGGIFIFFMAGATYMIGPLSNVYFMETSGELAIQVAEGNTDLVIPKLINSLMPDWFVYLFTLSLISATISTLSSLIHVQAAAFSEDILKPLGIKTVLWNKIKPARLGVIIGVILAILLAYILPGGIIAQSTAFWFGICAAGFLPSLIGAMFWKGASKKGAETSIIVGFLFSILGFLFLKSSQSSVFGVSKALFGKDYLLPFPWTHIDPLMYALPLSTAVFIVVSLKTNSKQQAKGNNRNTEVVSVNE</sequence>
<dbReference type="STRING" id="1385512.N784_13240"/>
<organism evidence="15 16">
    <name type="scientific">Pontibacillus litoralis JSM 072002</name>
    <dbReference type="NCBI Taxonomy" id="1385512"/>
    <lineage>
        <taxon>Bacteria</taxon>
        <taxon>Bacillati</taxon>
        <taxon>Bacillota</taxon>
        <taxon>Bacilli</taxon>
        <taxon>Bacillales</taxon>
        <taxon>Bacillaceae</taxon>
        <taxon>Pontibacillus</taxon>
    </lineage>
</organism>
<keyword evidence="10 14" id="KW-0472">Membrane</keyword>
<feature type="transmembrane region" description="Helical" evidence="14">
    <location>
        <begin position="449"/>
        <end position="473"/>
    </location>
</feature>
<dbReference type="OrthoDB" id="9810181at2"/>
<dbReference type="InterPro" id="IPR038377">
    <property type="entry name" value="Na/Glc_symporter_sf"/>
</dbReference>
<reference evidence="15 16" key="1">
    <citation type="submission" date="2013-08" db="EMBL/GenBank/DDBJ databases">
        <authorList>
            <person name="Huang J."/>
            <person name="Wang G."/>
        </authorList>
    </citation>
    <scope>NUCLEOTIDE SEQUENCE [LARGE SCALE GENOMIC DNA]</scope>
    <source>
        <strain evidence="15 16">JSM 072002</strain>
    </source>
</reference>
<evidence type="ECO:0000256" key="11">
    <source>
        <dbReference type="ARBA" id="ARBA00023201"/>
    </source>
</evidence>
<evidence type="ECO:0000256" key="5">
    <source>
        <dbReference type="ARBA" id="ARBA00022692"/>
    </source>
</evidence>
<evidence type="ECO:0000256" key="7">
    <source>
        <dbReference type="ARBA" id="ARBA00022989"/>
    </source>
</evidence>
<evidence type="ECO:0000256" key="8">
    <source>
        <dbReference type="ARBA" id="ARBA00023053"/>
    </source>
</evidence>
<dbReference type="CDD" id="cd10322">
    <property type="entry name" value="SLC5sbd"/>
    <property type="match status" value="1"/>
</dbReference>
<proteinExistence type="inferred from homology"/>
<evidence type="ECO:0000313" key="15">
    <source>
        <dbReference type="EMBL" id="KGX84548.1"/>
    </source>
</evidence>
<dbReference type="InterPro" id="IPR001734">
    <property type="entry name" value="Na/solute_symporter"/>
</dbReference>
<dbReference type="AlphaFoldDB" id="A0A0A5G0D0"/>
<comment type="caution">
    <text evidence="15">The sequence shown here is derived from an EMBL/GenBank/DDBJ whole genome shotgun (WGS) entry which is preliminary data.</text>
</comment>
<keyword evidence="16" id="KW-1185">Reference proteome</keyword>
<feature type="transmembrane region" description="Helical" evidence="14">
    <location>
        <begin position="73"/>
        <end position="93"/>
    </location>
</feature>